<name>A0ABV8P3Q8_9BURK</name>
<dbReference type="PANTHER" id="PTHR30483:SF37">
    <property type="entry name" value="ABC TRANSPORTER SUBSTRATE-BINDING PROTEIN"/>
    <property type="match status" value="1"/>
</dbReference>
<evidence type="ECO:0000256" key="2">
    <source>
        <dbReference type="SAM" id="SignalP"/>
    </source>
</evidence>
<keyword evidence="5" id="KW-1185">Reference proteome</keyword>
<dbReference type="Pfam" id="PF13458">
    <property type="entry name" value="Peripla_BP_6"/>
    <property type="match status" value="1"/>
</dbReference>
<gene>
    <name evidence="4" type="ORF">ACFOY1_19850</name>
</gene>
<feature type="chain" id="PRO_5046280348" evidence="2">
    <location>
        <begin position="23"/>
        <end position="416"/>
    </location>
</feature>
<dbReference type="EMBL" id="JBHSBV010000010">
    <property type="protein sequence ID" value="MFC4203211.1"/>
    <property type="molecule type" value="Genomic_DNA"/>
</dbReference>
<sequence>MKKLVAVLLASLGMAMTQGASAQDQVIKIGAIYPLTGSLASTGIELKQAIELAEDIVNKAHPELKGIPLAAGAGLPHLGGAKIQVIFADSQGKPDVGQAEAQRLIDQEHVVALVGAYQSAVTKTSSRITEQRQIPYVNGESSSPDLTERGYKWFFRTTPNDETFVGNMMEFLNGVKQVPTQKIAVVYENTDFGVNTYKAVQKFVKGTQRKIVANIAYSAGSPSLNSETQKLAAAKPDVAIFASYTSDAMLFVRTMRQMNYAPPIMLANDAGFIDSRFISEVGPQVQGVLTRDVWSNDLYTAKPIIKQVNDMFKARSGKELNGNSARSLQGILVLAEAIDRAGSTKPEAIRKALESTNLDAEQIVMPWAGVQFDKTGQNIKGQGLILQLEGKEYHTVWPTRYKKMQDLPKLPFTWAK</sequence>
<keyword evidence="1 2" id="KW-0732">Signal</keyword>
<organism evidence="4 5">
    <name type="scientific">Candidimonas humi</name>
    <dbReference type="NCBI Taxonomy" id="683355"/>
    <lineage>
        <taxon>Bacteria</taxon>
        <taxon>Pseudomonadati</taxon>
        <taxon>Pseudomonadota</taxon>
        <taxon>Betaproteobacteria</taxon>
        <taxon>Burkholderiales</taxon>
        <taxon>Alcaligenaceae</taxon>
        <taxon>Candidimonas</taxon>
    </lineage>
</organism>
<accession>A0ABV8P3Q8</accession>
<protein>
    <submittedName>
        <fullName evidence="4">ABC transporter substrate-binding protein</fullName>
    </submittedName>
</protein>
<evidence type="ECO:0000313" key="5">
    <source>
        <dbReference type="Proteomes" id="UP001595848"/>
    </source>
</evidence>
<dbReference type="InterPro" id="IPR028081">
    <property type="entry name" value="Leu-bd"/>
</dbReference>
<dbReference type="PANTHER" id="PTHR30483">
    <property type="entry name" value="LEUCINE-SPECIFIC-BINDING PROTEIN"/>
    <property type="match status" value="1"/>
</dbReference>
<reference evidence="5" key="1">
    <citation type="journal article" date="2019" name="Int. J. Syst. Evol. Microbiol.">
        <title>The Global Catalogue of Microorganisms (GCM) 10K type strain sequencing project: providing services to taxonomists for standard genome sequencing and annotation.</title>
        <authorList>
            <consortium name="The Broad Institute Genomics Platform"/>
            <consortium name="The Broad Institute Genome Sequencing Center for Infectious Disease"/>
            <person name="Wu L."/>
            <person name="Ma J."/>
        </authorList>
    </citation>
    <scope>NUCLEOTIDE SEQUENCE [LARGE SCALE GENOMIC DNA]</scope>
    <source>
        <strain evidence="5">LMG 24813</strain>
    </source>
</reference>
<feature type="signal peptide" evidence="2">
    <location>
        <begin position="1"/>
        <end position="22"/>
    </location>
</feature>
<dbReference type="Proteomes" id="UP001595848">
    <property type="component" value="Unassembled WGS sequence"/>
</dbReference>
<evidence type="ECO:0000256" key="1">
    <source>
        <dbReference type="ARBA" id="ARBA00022729"/>
    </source>
</evidence>
<dbReference type="RefSeq" id="WP_217963766.1">
    <property type="nucleotide sequence ID" value="NZ_JAHTBN010000002.1"/>
</dbReference>
<comment type="caution">
    <text evidence="4">The sequence shown here is derived from an EMBL/GenBank/DDBJ whole genome shotgun (WGS) entry which is preliminary data.</text>
</comment>
<proteinExistence type="predicted"/>
<evidence type="ECO:0000313" key="4">
    <source>
        <dbReference type="EMBL" id="MFC4203211.1"/>
    </source>
</evidence>
<dbReference type="InterPro" id="IPR051010">
    <property type="entry name" value="BCAA_transport"/>
</dbReference>
<evidence type="ECO:0000259" key="3">
    <source>
        <dbReference type="Pfam" id="PF13458"/>
    </source>
</evidence>
<feature type="domain" description="Leucine-binding protein" evidence="3">
    <location>
        <begin position="27"/>
        <end position="383"/>
    </location>
</feature>
<dbReference type="CDD" id="cd06340">
    <property type="entry name" value="PBP1_ABC_ligand_binding-like"/>
    <property type="match status" value="1"/>
</dbReference>